<keyword evidence="3" id="KW-0808">Transferase</keyword>
<dbReference type="EMBL" id="CP060637">
    <property type="protein sequence ID" value="QNM15412.1"/>
    <property type="molecule type" value="Genomic_DNA"/>
</dbReference>
<evidence type="ECO:0000256" key="6">
    <source>
        <dbReference type="ARBA" id="ARBA00023082"/>
    </source>
</evidence>
<dbReference type="GO" id="GO:0016987">
    <property type="term" value="F:sigma factor activity"/>
    <property type="evidence" value="ECO:0007669"/>
    <property type="project" value="UniProtKB-KW"/>
</dbReference>
<feature type="domain" description="RNA polymerase sigma factor 54 core-binding" evidence="10">
    <location>
        <begin position="69"/>
        <end position="256"/>
    </location>
</feature>
<keyword evidence="4" id="KW-0548">Nucleotidyltransferase</keyword>
<dbReference type="Gene3D" id="1.10.10.1330">
    <property type="entry name" value="RNA polymerase sigma-54 factor, core-binding domain"/>
    <property type="match status" value="1"/>
</dbReference>
<dbReference type="RefSeq" id="WP_187422926.1">
    <property type="nucleotide sequence ID" value="NZ_CP060637.1"/>
</dbReference>
<gene>
    <name evidence="11" type="primary">rpoN</name>
    <name evidence="11" type="ORF">H9Q81_00800</name>
</gene>
<evidence type="ECO:0000256" key="4">
    <source>
        <dbReference type="ARBA" id="ARBA00022695"/>
    </source>
</evidence>
<dbReference type="NCBIfam" id="TIGR02395">
    <property type="entry name" value="rpoN_sigma"/>
    <property type="match status" value="1"/>
</dbReference>
<protein>
    <submittedName>
        <fullName evidence="11">RNA polymerase factor sigma-54</fullName>
    </submittedName>
</protein>
<proteinExistence type="inferred from homology"/>
<keyword evidence="8" id="KW-0804">Transcription</keyword>
<comment type="similarity">
    <text evidence="1">Belongs to the sigma-54 factor family.</text>
</comment>
<dbReference type="InterPro" id="IPR000394">
    <property type="entry name" value="RNA_pol_sigma_54"/>
</dbReference>
<dbReference type="PANTHER" id="PTHR32248:SF4">
    <property type="entry name" value="RNA POLYMERASE SIGMA-54 FACTOR"/>
    <property type="match status" value="1"/>
</dbReference>
<keyword evidence="6" id="KW-0731">Sigma factor</keyword>
<dbReference type="GO" id="GO:0003677">
    <property type="term" value="F:DNA binding"/>
    <property type="evidence" value="ECO:0007669"/>
    <property type="project" value="UniProtKB-KW"/>
</dbReference>
<evidence type="ECO:0000256" key="8">
    <source>
        <dbReference type="ARBA" id="ARBA00023163"/>
    </source>
</evidence>
<accession>A0A7G9GX80</accession>
<dbReference type="GO" id="GO:0000428">
    <property type="term" value="C:DNA-directed RNA polymerase complex"/>
    <property type="evidence" value="ECO:0007669"/>
    <property type="project" value="UniProtKB-KW"/>
</dbReference>
<dbReference type="PRINTS" id="PR00045">
    <property type="entry name" value="SIGMA54FCT"/>
</dbReference>
<evidence type="ECO:0000313" key="11">
    <source>
        <dbReference type="EMBL" id="QNM15412.1"/>
    </source>
</evidence>
<keyword evidence="7" id="KW-0238">DNA-binding</keyword>
<evidence type="ECO:0000256" key="3">
    <source>
        <dbReference type="ARBA" id="ARBA00022679"/>
    </source>
</evidence>
<dbReference type="InterPro" id="IPR007634">
    <property type="entry name" value="RNA_pol_sigma_54_DNA-bd"/>
</dbReference>
<dbReference type="Proteomes" id="UP000515913">
    <property type="component" value="Chromosome"/>
</dbReference>
<evidence type="ECO:0000259" key="9">
    <source>
        <dbReference type="Pfam" id="PF04552"/>
    </source>
</evidence>
<sequence length="411" mass="47253">MDFKINLKNDIKLVLTQEMQLSINILQLSGFELQKFLEKEATVNPAIEIVYNTPPKIKKNDSDNTLTIEDNLVDEPTLTDFLEEQISYLKIKQSIRNICIFIINNLDHRGYLAISKKEIMNILGVNHKEIDEAFTHIYSLDPCGIGAEDLSHCLKIQLQKKGIKDKNIFLIIDNYLNELAEKKFDVISEKLHISQEQVINYLTEIQTLSPLPSRGYKTTSNIDYIIPDINIEIVDGKLVFSINKDLLPKVYINSNYSPSTDAEKYYLDKAVNIAKSIEKRFETLTRITSSLINIQKNFFFKGKNYLNSLTLKEVANELELHESTISRAIKDKFINSPQGIISMRSLFVLDASVNEIKNKIETIILNEDKKKPLSDMAICNHLKEIGFNIARRTVAKYREELGLMSSRERKK</sequence>
<dbReference type="AlphaFoldDB" id="A0A7G9GX80"/>
<keyword evidence="5" id="KW-0805">Transcription regulation</keyword>
<dbReference type="GO" id="GO:0016779">
    <property type="term" value="F:nucleotidyltransferase activity"/>
    <property type="evidence" value="ECO:0007669"/>
    <property type="project" value="UniProtKB-KW"/>
</dbReference>
<evidence type="ECO:0000259" key="10">
    <source>
        <dbReference type="Pfam" id="PF04963"/>
    </source>
</evidence>
<evidence type="ECO:0000313" key="12">
    <source>
        <dbReference type="Proteomes" id="UP000515913"/>
    </source>
</evidence>
<dbReference type="Pfam" id="PF04552">
    <property type="entry name" value="Sigma54_DBD"/>
    <property type="match status" value="1"/>
</dbReference>
<dbReference type="PROSITE" id="PS00718">
    <property type="entry name" value="SIGMA54_2"/>
    <property type="match status" value="1"/>
</dbReference>
<dbReference type="KEGG" id="fho:H9Q81_00800"/>
<dbReference type="PANTHER" id="PTHR32248">
    <property type="entry name" value="RNA POLYMERASE SIGMA-54 FACTOR"/>
    <property type="match status" value="1"/>
</dbReference>
<keyword evidence="12" id="KW-1185">Reference proteome</keyword>
<name>A0A7G9GX80_9FUSO</name>
<evidence type="ECO:0000256" key="7">
    <source>
        <dbReference type="ARBA" id="ARBA00023125"/>
    </source>
</evidence>
<dbReference type="Gene3D" id="1.10.10.60">
    <property type="entry name" value="Homeodomain-like"/>
    <property type="match status" value="1"/>
</dbReference>
<evidence type="ECO:0000256" key="1">
    <source>
        <dbReference type="ARBA" id="ARBA00008798"/>
    </source>
</evidence>
<dbReference type="PROSITE" id="PS50044">
    <property type="entry name" value="SIGMA54_3"/>
    <property type="match status" value="1"/>
</dbReference>
<reference evidence="11 12" key="1">
    <citation type="submission" date="2020-08" db="EMBL/GenBank/DDBJ databases">
        <authorList>
            <person name="Liu C."/>
            <person name="Sun Q."/>
        </authorList>
    </citation>
    <scope>NUCLEOTIDE SEQUENCE [LARGE SCALE GENOMIC DNA]</scope>
    <source>
        <strain evidence="11 12">NSJ-57</strain>
    </source>
</reference>
<evidence type="ECO:0000256" key="5">
    <source>
        <dbReference type="ARBA" id="ARBA00023015"/>
    </source>
</evidence>
<dbReference type="InterPro" id="IPR038709">
    <property type="entry name" value="RpoN_core-bd_sf"/>
</dbReference>
<dbReference type="InterPro" id="IPR007046">
    <property type="entry name" value="RNA_pol_sigma_54_core-bd"/>
</dbReference>
<feature type="domain" description="RNA polymerase sigma factor 54 DNA-binding" evidence="9">
    <location>
        <begin position="267"/>
        <end position="411"/>
    </location>
</feature>
<dbReference type="PIRSF" id="PIRSF000774">
    <property type="entry name" value="RpoN"/>
    <property type="match status" value="1"/>
</dbReference>
<dbReference type="Pfam" id="PF00309">
    <property type="entry name" value="Sigma54_AID"/>
    <property type="match status" value="1"/>
</dbReference>
<dbReference type="GO" id="GO:0001216">
    <property type="term" value="F:DNA-binding transcription activator activity"/>
    <property type="evidence" value="ECO:0007669"/>
    <property type="project" value="InterPro"/>
</dbReference>
<dbReference type="Pfam" id="PF04963">
    <property type="entry name" value="Sigma54_CBD"/>
    <property type="match status" value="1"/>
</dbReference>
<organism evidence="11 12">
    <name type="scientific">Fusobacterium hominis</name>
    <dbReference type="NCBI Taxonomy" id="2764326"/>
    <lineage>
        <taxon>Bacteria</taxon>
        <taxon>Fusobacteriati</taxon>
        <taxon>Fusobacteriota</taxon>
        <taxon>Fusobacteriia</taxon>
        <taxon>Fusobacteriales</taxon>
        <taxon>Fusobacteriaceae</taxon>
        <taxon>Fusobacterium</taxon>
    </lineage>
</organism>
<dbReference type="GO" id="GO:0006352">
    <property type="term" value="P:DNA-templated transcription initiation"/>
    <property type="evidence" value="ECO:0007669"/>
    <property type="project" value="InterPro"/>
</dbReference>
<evidence type="ECO:0000256" key="2">
    <source>
        <dbReference type="ARBA" id="ARBA00022478"/>
    </source>
</evidence>
<keyword evidence="2" id="KW-0240">DNA-directed RNA polymerase</keyword>